<sequence>MALLVCTQSSTYDHRVWKTGLPVRSAVLKPHAGELVVGWVTTSESSLLHVFFFFIFHLASPSGVATPHNSYSSCPLAIIPLHRTRRTMITTTCYNLPLDWRVTNSSKKTTISEHNAQIVQAPIYIMRDMTEHDSKNPHAQLGDSGWMQYHVLARFKIAPHPFHALIQVLKQPEKEIPRVQFIIEEIANTETKKMNLDKMEQYCKNLQTVAERDTGTINAAQSVSVFG</sequence>
<dbReference type="EMBL" id="LLXE01000680">
    <property type="protein sequence ID" value="KUM55704.1"/>
    <property type="molecule type" value="Genomic_DNA"/>
</dbReference>
<accession>A0A101M832</accession>
<evidence type="ECO:0000313" key="2">
    <source>
        <dbReference type="Proteomes" id="UP000055045"/>
    </source>
</evidence>
<dbReference type="Proteomes" id="UP000055045">
    <property type="component" value="Unassembled WGS sequence"/>
</dbReference>
<dbReference type="AlphaFoldDB" id="A0A101M832"/>
<protein>
    <submittedName>
        <fullName evidence="1">Uncharacterized protein</fullName>
    </submittedName>
</protein>
<proteinExistence type="predicted"/>
<evidence type="ECO:0000313" key="1">
    <source>
        <dbReference type="EMBL" id="KUM55704.1"/>
    </source>
</evidence>
<reference evidence="1 2" key="1">
    <citation type="submission" date="2015-10" db="EMBL/GenBank/DDBJ databases">
        <title>Genome sequencing of Penicillium freii.</title>
        <authorList>
            <person name="Nguyen H.D."/>
            <person name="Visagie C.M."/>
            <person name="Seifert K.A."/>
        </authorList>
    </citation>
    <scope>NUCLEOTIDE SEQUENCE [LARGE SCALE GENOMIC DNA]</scope>
    <source>
        <strain evidence="1 2">DAOM 242723</strain>
    </source>
</reference>
<organism evidence="1 2">
    <name type="scientific">Penicillium freii</name>
    <dbReference type="NCBI Taxonomy" id="48697"/>
    <lineage>
        <taxon>Eukaryota</taxon>
        <taxon>Fungi</taxon>
        <taxon>Dikarya</taxon>
        <taxon>Ascomycota</taxon>
        <taxon>Pezizomycotina</taxon>
        <taxon>Eurotiomycetes</taxon>
        <taxon>Eurotiomycetidae</taxon>
        <taxon>Eurotiales</taxon>
        <taxon>Aspergillaceae</taxon>
        <taxon>Penicillium</taxon>
    </lineage>
</organism>
<name>A0A101M832_PENFR</name>
<gene>
    <name evidence="1" type="ORF">ACN42_g11538</name>
</gene>
<comment type="caution">
    <text evidence="1">The sequence shown here is derived from an EMBL/GenBank/DDBJ whole genome shotgun (WGS) entry which is preliminary data.</text>
</comment>
<keyword evidence="2" id="KW-1185">Reference proteome</keyword>